<dbReference type="Pfam" id="PF10483">
    <property type="entry name" value="Elong_Iki1"/>
    <property type="match status" value="1"/>
</dbReference>
<dbReference type="CDD" id="cd19496">
    <property type="entry name" value="Elp5"/>
    <property type="match status" value="1"/>
</dbReference>
<evidence type="ECO:0000256" key="2">
    <source>
        <dbReference type="ARBA" id="ARBA00004496"/>
    </source>
</evidence>
<dbReference type="PANTHER" id="PTHR15641">
    <property type="entry name" value="ELONGATOR COMPLEX PROTEIN 5"/>
    <property type="match status" value="1"/>
</dbReference>
<gene>
    <name evidence="9" type="primary">Piso0_000142</name>
    <name evidence="9" type="ORF">GNLVRS01_PISO0A02904g</name>
</gene>
<keyword evidence="7" id="KW-0819">tRNA processing</keyword>
<dbReference type="InterPro" id="IPR027417">
    <property type="entry name" value="P-loop_NTPase"/>
</dbReference>
<dbReference type="Proteomes" id="UP000005222">
    <property type="component" value="Chromosome A"/>
</dbReference>
<evidence type="ECO:0000256" key="8">
    <source>
        <dbReference type="ARBA" id="ARBA00023242"/>
    </source>
</evidence>
<dbReference type="PANTHER" id="PTHR15641:SF1">
    <property type="entry name" value="ELONGATOR COMPLEX PROTEIN 5"/>
    <property type="match status" value="1"/>
</dbReference>
<keyword evidence="10" id="KW-1185">Reference proteome</keyword>
<dbReference type="HOGENOM" id="CLU_050414_1_0_1"/>
<dbReference type="GO" id="GO:0005634">
    <property type="term" value="C:nucleus"/>
    <property type="evidence" value="ECO:0007669"/>
    <property type="project" value="UniProtKB-SubCell"/>
</dbReference>
<dbReference type="GO" id="GO:0033588">
    <property type="term" value="C:elongator holoenzyme complex"/>
    <property type="evidence" value="ECO:0007669"/>
    <property type="project" value="InterPro"/>
</dbReference>
<keyword evidence="8" id="KW-0539">Nucleus</keyword>
<sequence length="316" mass="36632">MTKLKMSSSSAASKCCFIKPKKMVDNSLILFNRIIGLKENTPFILILDGFFQSSYHLLNEIASKNNSTKILYLSYETLRKPHYADFFIEALDTPVKTLLAKVTDFAKPLNEKKEKLVIVVDSMNYIQSEDLVFFISNIARPNVYLIGVYHTDLMQYQSPNLYYPSEIKLLSYIANSVMEVSPLPENNIDEELLDYKFSRLEYPVSSSINAEKFRLTLTSKRKSGRCITFRYVVDTKSHEYQVLRKQDEKNTDEQELLEDLTTFNLNTSLKQKLAKEQVELPFMEAQENLGSYGGAIVYEFEKDDDYDEEDPYEDPF</sequence>
<comment type="subcellular location">
    <subcellularLocation>
        <location evidence="2">Cytoplasm</location>
    </subcellularLocation>
    <subcellularLocation>
        <location evidence="1">Nucleus</location>
    </subcellularLocation>
</comment>
<protein>
    <recommendedName>
        <fullName evidence="5">Elongator complex protein 5</fullName>
    </recommendedName>
</protein>
<dbReference type="UniPathway" id="UPA00988"/>
<dbReference type="OrthoDB" id="166907at2759"/>
<dbReference type="InParanoid" id="G8YUM5"/>
<dbReference type="OMA" id="WEPESTF"/>
<evidence type="ECO:0000256" key="7">
    <source>
        <dbReference type="ARBA" id="ARBA00022694"/>
    </source>
</evidence>
<comment type="similarity">
    <text evidence="4">Belongs to the ELP5 family.</text>
</comment>
<reference evidence="9 10" key="1">
    <citation type="journal article" date="2012" name="G3 (Bethesda)">
        <title>Pichia sorbitophila, an interspecies yeast hybrid reveals early steps of genome resolution following polyploidization.</title>
        <authorList>
            <person name="Leh Louis V."/>
            <person name="Despons L."/>
            <person name="Friedrich A."/>
            <person name="Martin T."/>
            <person name="Durrens P."/>
            <person name="Casaregola S."/>
            <person name="Neuveglise C."/>
            <person name="Fairhead C."/>
            <person name="Marck C."/>
            <person name="Cruz J.A."/>
            <person name="Straub M.L."/>
            <person name="Kugler V."/>
            <person name="Sacerdot C."/>
            <person name="Uzunov Z."/>
            <person name="Thierry A."/>
            <person name="Weiss S."/>
            <person name="Bleykasten C."/>
            <person name="De Montigny J."/>
            <person name="Jacques N."/>
            <person name="Jung P."/>
            <person name="Lemaire M."/>
            <person name="Mallet S."/>
            <person name="Morel G."/>
            <person name="Richard G.F."/>
            <person name="Sarkar A."/>
            <person name="Savel G."/>
            <person name="Schacherer J."/>
            <person name="Seret M.L."/>
            <person name="Talla E."/>
            <person name="Samson G."/>
            <person name="Jubin C."/>
            <person name="Poulain J."/>
            <person name="Vacherie B."/>
            <person name="Barbe V."/>
            <person name="Pelletier E."/>
            <person name="Sherman D.J."/>
            <person name="Westhof E."/>
            <person name="Weissenbach J."/>
            <person name="Baret P.V."/>
            <person name="Wincker P."/>
            <person name="Gaillardin C."/>
            <person name="Dujon B."/>
            <person name="Souciet J.L."/>
        </authorList>
    </citation>
    <scope>NUCLEOTIDE SEQUENCE [LARGE SCALE GENOMIC DNA]</scope>
    <source>
        <strain evidence="10">ATCC MYA-4447 / BCRC 22081 / CBS 7064 / NBRC 10061 / NRRL Y-12695</strain>
    </source>
</reference>
<evidence type="ECO:0000256" key="5">
    <source>
        <dbReference type="ARBA" id="ARBA00020264"/>
    </source>
</evidence>
<name>G8YUM5_PICSO</name>
<dbReference type="GO" id="GO:0002098">
    <property type="term" value="P:tRNA wobble uridine modification"/>
    <property type="evidence" value="ECO:0007669"/>
    <property type="project" value="InterPro"/>
</dbReference>
<organism evidence="9 10">
    <name type="scientific">Pichia sorbitophila (strain ATCC MYA-4447 / BCRC 22081 / CBS 7064 / NBRC 10061 / NRRL Y-12695)</name>
    <name type="common">Hybrid yeast</name>
    <dbReference type="NCBI Taxonomy" id="559304"/>
    <lineage>
        <taxon>Eukaryota</taxon>
        <taxon>Fungi</taxon>
        <taxon>Dikarya</taxon>
        <taxon>Ascomycota</taxon>
        <taxon>Saccharomycotina</taxon>
        <taxon>Pichiomycetes</taxon>
        <taxon>Debaryomycetaceae</taxon>
        <taxon>Millerozyma</taxon>
    </lineage>
</organism>
<evidence type="ECO:0000313" key="9">
    <source>
        <dbReference type="EMBL" id="CCE72558.1"/>
    </source>
</evidence>
<dbReference type="EMBL" id="FO082059">
    <property type="protein sequence ID" value="CCE72558.1"/>
    <property type="molecule type" value="Genomic_DNA"/>
</dbReference>
<evidence type="ECO:0000256" key="6">
    <source>
        <dbReference type="ARBA" id="ARBA00022490"/>
    </source>
</evidence>
<evidence type="ECO:0000256" key="1">
    <source>
        <dbReference type="ARBA" id="ARBA00004123"/>
    </source>
</evidence>
<dbReference type="STRING" id="559304.G8YUM5"/>
<dbReference type="GO" id="GO:0000049">
    <property type="term" value="F:tRNA binding"/>
    <property type="evidence" value="ECO:0007669"/>
    <property type="project" value="TreeGrafter"/>
</dbReference>
<proteinExistence type="inferred from homology"/>
<dbReference type="Gene3D" id="3.40.50.300">
    <property type="entry name" value="P-loop containing nucleotide triphosphate hydrolases"/>
    <property type="match status" value="1"/>
</dbReference>
<comment type="pathway">
    <text evidence="3">tRNA modification; 5-methoxycarbonylmethyl-2-thiouridine-tRNA biosynthesis.</text>
</comment>
<dbReference type="eggNOG" id="ENOG502QQIZ">
    <property type="taxonomic scope" value="Eukaryota"/>
</dbReference>
<accession>G8YUM5</accession>
<evidence type="ECO:0000313" key="10">
    <source>
        <dbReference type="Proteomes" id="UP000005222"/>
    </source>
</evidence>
<dbReference type="InterPro" id="IPR019519">
    <property type="entry name" value="Elp5"/>
</dbReference>
<evidence type="ECO:0000256" key="4">
    <source>
        <dbReference type="ARBA" id="ARBA00009567"/>
    </source>
</evidence>
<keyword evidence="6" id="KW-0963">Cytoplasm</keyword>
<evidence type="ECO:0000256" key="3">
    <source>
        <dbReference type="ARBA" id="ARBA00005043"/>
    </source>
</evidence>
<dbReference type="GO" id="GO:0005829">
    <property type="term" value="C:cytosol"/>
    <property type="evidence" value="ECO:0007669"/>
    <property type="project" value="TreeGrafter"/>
</dbReference>
<dbReference type="FunCoup" id="G8YUM5">
    <property type="interactions" value="1857"/>
</dbReference>
<dbReference type="AlphaFoldDB" id="G8YUM5"/>